<proteinExistence type="predicted"/>
<comment type="caution">
    <text evidence="3">The sequence shown here is derived from an EMBL/GenBank/DDBJ whole genome shotgun (WGS) entry which is preliminary data.</text>
</comment>
<feature type="signal peptide" evidence="2">
    <location>
        <begin position="1"/>
        <end position="25"/>
    </location>
</feature>
<protein>
    <submittedName>
        <fullName evidence="3">Uncharacterized protein</fullName>
    </submittedName>
</protein>
<sequence length="756" mass="86615">MQIPKMRVKLCLFKFVIGLATFSRAGRYDFKTAFLPVNDYEPSFLQSSEQRLQHWNSEVESSNSPAANLFPGESDCIPLVNQQQRGEKRIREDAIIDSDVNDSEFHLDLCLGISQPENIKVDNQLSERKRLRPTIRNFEHGLKPPGVSFASAINEPAPPLDLHLGLSQAPIAQVDDQLSERKRLRPTSHAFEHGLKPTGLNFDSAINEPAPLLDLHLGLSQPENIKVDNQLSERKRLRPTICNFEHGLKTPGINFDSDTNEPLPLLDLRLGLSQAQIAQVDNQLSKRKRLGPTSLTFDQGLKLPDISSISLVKSQEADKKYVYAMRNFFLQDYEKNYFDNSKGSFVSPYKNMRTERWIYSPAAEDQSIVDRSLRENSKSVHKTNEGSASKSELFRKLQDNSSDAGNENQNIAFASLEKASKTVSGSIERSSSSEIFDKLKNQWVNTGSSSRKNVPKENSPTLSLLSPFEENYSKAMSLAKSLFQKHSQLGSIDFKIFLKSMIDKKNSKTIKRVNVDLDLWRYFLSKASRSYNMIVENIDVRKLYNSEIKNLDILYVKGKEVLPLSESIKSDKFEKFYLDASTPKSSVDLTILKDYVYHDHEFDQIVALENLDNYVESVFKRIRNRAFRTELIFGSMINLTSNSEKDTKMIRKHKVKAWGQYLTRSRLKVLPPYYGYEITPYMMVTEEIGYQMGIRRLKDLKIYKKIKMHKRRLEKLPNLQCEISKRSNRKLKSKLPGMCKEFILSLGSNHSNRVSS</sequence>
<feature type="chain" id="PRO_5043650745" evidence="2">
    <location>
        <begin position="26"/>
        <end position="756"/>
    </location>
</feature>
<evidence type="ECO:0000256" key="2">
    <source>
        <dbReference type="SAM" id="SignalP"/>
    </source>
</evidence>
<name>A0AAV0AWY9_PHAPC</name>
<keyword evidence="2" id="KW-0732">Signal</keyword>
<dbReference type="Proteomes" id="UP001153365">
    <property type="component" value="Unassembled WGS sequence"/>
</dbReference>
<organism evidence="3 4">
    <name type="scientific">Phakopsora pachyrhizi</name>
    <name type="common">Asian soybean rust disease fungus</name>
    <dbReference type="NCBI Taxonomy" id="170000"/>
    <lineage>
        <taxon>Eukaryota</taxon>
        <taxon>Fungi</taxon>
        <taxon>Dikarya</taxon>
        <taxon>Basidiomycota</taxon>
        <taxon>Pucciniomycotina</taxon>
        <taxon>Pucciniomycetes</taxon>
        <taxon>Pucciniales</taxon>
        <taxon>Phakopsoraceae</taxon>
        <taxon>Phakopsora</taxon>
    </lineage>
</organism>
<evidence type="ECO:0000256" key="1">
    <source>
        <dbReference type="SAM" id="MobiDB-lite"/>
    </source>
</evidence>
<evidence type="ECO:0000313" key="3">
    <source>
        <dbReference type="EMBL" id="CAH7673876.1"/>
    </source>
</evidence>
<evidence type="ECO:0000313" key="4">
    <source>
        <dbReference type="Proteomes" id="UP001153365"/>
    </source>
</evidence>
<dbReference type="EMBL" id="CALTRL010001845">
    <property type="protein sequence ID" value="CAH7673876.1"/>
    <property type="molecule type" value="Genomic_DNA"/>
</dbReference>
<feature type="compositionally biased region" description="Basic and acidic residues" evidence="1">
    <location>
        <begin position="371"/>
        <end position="384"/>
    </location>
</feature>
<keyword evidence="4" id="KW-1185">Reference proteome</keyword>
<dbReference type="AlphaFoldDB" id="A0AAV0AWY9"/>
<feature type="region of interest" description="Disordered" evidence="1">
    <location>
        <begin position="370"/>
        <end position="393"/>
    </location>
</feature>
<accession>A0AAV0AWY9</accession>
<reference evidence="3" key="1">
    <citation type="submission" date="2022-06" db="EMBL/GenBank/DDBJ databases">
        <authorList>
            <consortium name="SYNGENTA / RWTH Aachen University"/>
        </authorList>
    </citation>
    <scope>NUCLEOTIDE SEQUENCE</scope>
</reference>
<gene>
    <name evidence="3" type="ORF">PPACK8108_LOCUS8777</name>
</gene>